<dbReference type="EMBL" id="CP129013">
    <property type="protein sequence ID" value="WLR41741.1"/>
    <property type="molecule type" value="Genomic_DNA"/>
</dbReference>
<proteinExistence type="predicted"/>
<protein>
    <submittedName>
        <fullName evidence="1">Uncharacterized protein</fullName>
    </submittedName>
</protein>
<organism evidence="1 2">
    <name type="scientific">Bacillus carboniphilus</name>
    <dbReference type="NCBI Taxonomy" id="86663"/>
    <lineage>
        <taxon>Bacteria</taxon>
        <taxon>Bacillati</taxon>
        <taxon>Bacillota</taxon>
        <taxon>Bacilli</taxon>
        <taxon>Bacillales</taxon>
        <taxon>Bacillaceae</taxon>
        <taxon>Bacillus</taxon>
    </lineage>
</organism>
<name>A0ABY9JQS6_9BACI</name>
<keyword evidence="2" id="KW-1185">Reference proteome</keyword>
<sequence length="52" mass="5720">MRQVWDRLHQEWMPALYAFEGDYKNAAISATGMIPGAKYATGAAKGLRFAAS</sequence>
<gene>
    <name evidence="1" type="ORF">LC087_12815</name>
</gene>
<dbReference type="RefSeq" id="WP_226541204.1">
    <property type="nucleotide sequence ID" value="NZ_CP129013.1"/>
</dbReference>
<evidence type="ECO:0000313" key="1">
    <source>
        <dbReference type="EMBL" id="WLR41741.1"/>
    </source>
</evidence>
<evidence type="ECO:0000313" key="2">
    <source>
        <dbReference type="Proteomes" id="UP001197974"/>
    </source>
</evidence>
<reference evidence="1 2" key="1">
    <citation type="submission" date="2023-06" db="EMBL/GenBank/DDBJ databases">
        <title>Five Gram-positive bacteria isolated from mangrove sediments in Shenzhen, Guangdong, China.</title>
        <authorList>
            <person name="Yu S."/>
            <person name="Zheng W."/>
            <person name="Huang Y."/>
        </authorList>
    </citation>
    <scope>NUCLEOTIDE SEQUENCE [LARGE SCALE GENOMIC DNA]</scope>
    <source>
        <strain evidence="1 2">SaN35-3</strain>
    </source>
</reference>
<accession>A0ABY9JQS6</accession>
<dbReference type="Proteomes" id="UP001197974">
    <property type="component" value="Chromosome"/>
</dbReference>